<keyword evidence="5" id="KW-1185">Reference proteome</keyword>
<feature type="coiled-coil region" evidence="2">
    <location>
        <begin position="1037"/>
        <end position="1271"/>
    </location>
</feature>
<feature type="coiled-coil region" evidence="2">
    <location>
        <begin position="300"/>
        <end position="379"/>
    </location>
</feature>
<feature type="coiled-coil region" evidence="2">
    <location>
        <begin position="749"/>
        <end position="839"/>
    </location>
</feature>
<feature type="coiled-coil region" evidence="2">
    <location>
        <begin position="957"/>
        <end position="1005"/>
    </location>
</feature>
<dbReference type="GO" id="GO:0048193">
    <property type="term" value="P:Golgi vesicle transport"/>
    <property type="evidence" value="ECO:0007669"/>
    <property type="project" value="TreeGrafter"/>
</dbReference>
<organism evidence="4 5">
    <name type="scientific">Trichostrongylus colubriformis</name>
    <name type="common">Black scour worm</name>
    <dbReference type="NCBI Taxonomy" id="6319"/>
    <lineage>
        <taxon>Eukaryota</taxon>
        <taxon>Metazoa</taxon>
        <taxon>Ecdysozoa</taxon>
        <taxon>Nematoda</taxon>
        <taxon>Chromadorea</taxon>
        <taxon>Rhabditida</taxon>
        <taxon>Rhabditina</taxon>
        <taxon>Rhabditomorpha</taxon>
        <taxon>Strongyloidea</taxon>
        <taxon>Trichostrongylidae</taxon>
        <taxon>Trichostrongylus</taxon>
    </lineage>
</organism>
<feature type="region of interest" description="Disordered" evidence="3">
    <location>
        <begin position="194"/>
        <end position="217"/>
    </location>
</feature>
<evidence type="ECO:0000256" key="1">
    <source>
        <dbReference type="ARBA" id="ARBA00007073"/>
    </source>
</evidence>
<feature type="coiled-coil region" evidence="2">
    <location>
        <begin position="559"/>
        <end position="723"/>
    </location>
</feature>
<sequence>MEVDNGHCSSSEDDCKDEIIETSSRHSATVKLDLDTDDIAQKVLRILSVDKEPNRSNAVRALSVEGRFLQIKITAADRKSLQRSLANSLDMCDLAKSTIDLAVQKKWISFPQMFKGLKTKLEDEAKKIQASMQQYSEQLTQQVEHIRGAASDAGSEGGSSITRRFLSTVGGSSTTSPSVGNALMEEVTEGDLLGLDSSSRQRRLSGGSTHSTESSLSTLFQSVPGLAGTTLDTVDSDSETVDEYGSGVIRSATKDQISSVLSRLQGRASTYKDKYRDLVKKYNEVVTENNKCRTVLAQTQDKALDRIEKLKREKKALGEKLRELEENRSSSSPAEHRQHRLEEMLEKCKAEITKNRAKIKELTQENERLSLNVKAAESESDISTLVADRVTNEWKQRIDKVEEEWTERMNKNDADHSIQLATTKAEMHAALEAKDKEIESWRSKCRVLEIQDGQANERWQKKVDELQQVIQALEVEKGDMIEKLSAAKLQGVKAVRDEEEKKREELIAEFAEKEQRLQQDLETRMKEFESVKEGISQLKAVMDSLRGVEDSDKEAEDHEASVFDELERLRRELSEMNEAKQQEVADFKDLLATAAEEHRAEIAELMQEHDEIVSSTRKQQLIELEAVTAKFEAAREEADSLRLKNETLEKQLEQLDETYTLERCQAEKALQQQIDELSQKLKIHQEAQDGHSESEMAGMRDSYTRLCESNDDLKRRLEEVTGQSVEQATVAKQLEATLRGEVDELRAMLESRNSEFKLIEIRKQELEEELATARELSVMHDRLKAELEETRKQRDEIDSLVASLTERAERAEKTLEEDRALLKAERSNLEKSVEEWKKKEGAISSFSESELERRVDAYENMASVSDLSAQTAGEMCTSDELQQLRSEIAHLTEMNAKLTTKISQLEAENDAVRQTKDETQQLLNELKMASEAIHGNVAVPDRVMGSGDEPHDVTMNVEEVQLENIRLSEELKRNMEEIVVARNHRLALEKELSELKSQFAGQKTQVVEAEVLIDLQDEHSKGHGDGELPPEGSSNRISELEEQVNIQLQEIERLTELAMSERQRADKALEDVKEKLTVQESLSSEIKKKDDMIASLEEEVRRANSEEAAVRSQCADSENHCRQLESRIDELVIELDKVHATFNEERARAGGELTELQKMQQEAESRLTDLSEKLKVAEETLLSRERELELAKSNLDTKKSAFEAEISELKEKLKESTAAAMESERSTASLHEVQKSLIEEEKRVLELRHKLQEEQAQLVTLQSEAKQREGQLKNEISLRQDKASPAASKIRALEEHNDKMRLEFIAKASERHCSICLSY</sequence>
<gene>
    <name evidence="4" type="ORF">GCK32_004235</name>
</gene>
<dbReference type="GO" id="GO:0005794">
    <property type="term" value="C:Golgi apparatus"/>
    <property type="evidence" value="ECO:0007669"/>
    <property type="project" value="TreeGrafter"/>
</dbReference>
<evidence type="ECO:0000313" key="5">
    <source>
        <dbReference type="Proteomes" id="UP001331761"/>
    </source>
</evidence>
<dbReference type="Gene3D" id="3.30.310.50">
    <property type="entry name" value="Alpha-D-phosphohexomutase, C-terminal domain"/>
    <property type="match status" value="1"/>
</dbReference>
<feature type="coiled-coil region" evidence="2">
    <location>
        <begin position="881"/>
        <end position="932"/>
    </location>
</feature>
<dbReference type="PANTHER" id="PTHR19327:SF0">
    <property type="entry name" value="GOLGIN SUBFAMILY A MEMBER 4"/>
    <property type="match status" value="1"/>
</dbReference>
<evidence type="ECO:0000256" key="3">
    <source>
        <dbReference type="SAM" id="MobiDB-lite"/>
    </source>
</evidence>
<dbReference type="EMBL" id="WIXE01015460">
    <property type="protein sequence ID" value="KAK5973452.1"/>
    <property type="molecule type" value="Genomic_DNA"/>
</dbReference>
<dbReference type="InterPro" id="IPR015419">
    <property type="entry name" value="CTAG/Pcc1"/>
</dbReference>
<dbReference type="Gene3D" id="1.10.287.1490">
    <property type="match status" value="1"/>
</dbReference>
<keyword evidence="2" id="KW-0175">Coiled coil</keyword>
<dbReference type="Pfam" id="PF09341">
    <property type="entry name" value="Pcc1"/>
    <property type="match status" value="1"/>
</dbReference>
<dbReference type="PANTHER" id="PTHR19327">
    <property type="entry name" value="GOLGIN"/>
    <property type="match status" value="1"/>
</dbReference>
<comment type="caution">
    <text evidence="4">The sequence shown here is derived from an EMBL/GenBank/DDBJ whole genome shotgun (WGS) entry which is preliminary data.</text>
</comment>
<dbReference type="Proteomes" id="UP001331761">
    <property type="component" value="Unassembled WGS sequence"/>
</dbReference>
<dbReference type="GO" id="GO:0031267">
    <property type="term" value="F:small GTPase binding"/>
    <property type="evidence" value="ECO:0007669"/>
    <property type="project" value="TreeGrafter"/>
</dbReference>
<proteinExistence type="inferred from homology"/>
<evidence type="ECO:0000256" key="2">
    <source>
        <dbReference type="SAM" id="Coils"/>
    </source>
</evidence>
<protein>
    <submittedName>
        <fullName evidence="4">GRIP domain-containing protein</fullName>
    </submittedName>
</protein>
<accession>A0AAN8FG42</accession>
<name>A0AAN8FG42_TRICO</name>
<reference evidence="4 5" key="1">
    <citation type="submission" date="2019-10" db="EMBL/GenBank/DDBJ databases">
        <title>Assembly and Annotation for the nematode Trichostrongylus colubriformis.</title>
        <authorList>
            <person name="Martin J."/>
        </authorList>
    </citation>
    <scope>NUCLEOTIDE SEQUENCE [LARGE SCALE GENOMIC DNA]</scope>
    <source>
        <strain evidence="4">G859</strain>
        <tissue evidence="4">Whole worm</tissue>
    </source>
</reference>
<comment type="similarity">
    <text evidence="1">Belongs to the CTAG/PCC1 family.</text>
</comment>
<feature type="coiled-coil region" evidence="2">
    <location>
        <begin position="431"/>
        <end position="531"/>
    </location>
</feature>
<evidence type="ECO:0000313" key="4">
    <source>
        <dbReference type="EMBL" id="KAK5973452.1"/>
    </source>
</evidence>